<dbReference type="SUPFAM" id="SSF55394">
    <property type="entry name" value="Bactericidal permeability-increasing protein, BPI"/>
    <property type="match status" value="1"/>
</dbReference>
<dbReference type="EMBL" id="MVGC01000215">
    <property type="protein sequence ID" value="RJE21628.1"/>
    <property type="molecule type" value="Genomic_DNA"/>
</dbReference>
<comment type="caution">
    <text evidence="4">The sequence shown here is derived from an EMBL/GenBank/DDBJ whole genome shotgun (WGS) entry which is preliminary data.</text>
</comment>
<dbReference type="OrthoDB" id="19394at2759"/>
<dbReference type="STRING" id="2070753.A0A3A2ZEP6"/>
<dbReference type="PANTHER" id="PTHR31138:SF1">
    <property type="entry name" value="PDZ DOMAIN-CONTAINING PROTEIN"/>
    <property type="match status" value="1"/>
</dbReference>
<feature type="domain" description="HAM1-like N-terminal" evidence="3">
    <location>
        <begin position="3"/>
        <end position="601"/>
    </location>
</feature>
<evidence type="ECO:0000313" key="5">
    <source>
        <dbReference type="Proteomes" id="UP000266188"/>
    </source>
</evidence>
<evidence type="ECO:0000259" key="2">
    <source>
        <dbReference type="Pfam" id="PF14613"/>
    </source>
</evidence>
<dbReference type="Gene3D" id="3.15.10.10">
    <property type="entry name" value="Bactericidal permeability-increasing protein, domain 1"/>
    <property type="match status" value="1"/>
</dbReference>
<dbReference type="GO" id="GO:0008289">
    <property type="term" value="F:lipid binding"/>
    <property type="evidence" value="ECO:0007669"/>
    <property type="project" value="InterPro"/>
</dbReference>
<dbReference type="InterPro" id="IPR017943">
    <property type="entry name" value="Bactericidal_perm-incr_a/b_dom"/>
</dbReference>
<evidence type="ECO:0000313" key="4">
    <source>
        <dbReference type="EMBL" id="RJE21628.1"/>
    </source>
</evidence>
<evidence type="ECO:0000259" key="3">
    <source>
        <dbReference type="Pfam" id="PF19343"/>
    </source>
</evidence>
<feature type="region of interest" description="Disordered" evidence="1">
    <location>
        <begin position="763"/>
        <end position="850"/>
    </location>
</feature>
<evidence type="ECO:0000256" key="1">
    <source>
        <dbReference type="SAM" id="MobiDB-lite"/>
    </source>
</evidence>
<dbReference type="Pfam" id="PF19343">
    <property type="entry name" value="HAM1_N"/>
    <property type="match status" value="1"/>
</dbReference>
<feature type="domain" description="HAM1-like C-terminal" evidence="2">
    <location>
        <begin position="613"/>
        <end position="772"/>
    </location>
</feature>
<protein>
    <recommendedName>
        <fullName evidence="6">Bactericidal permeability-increasing protein</fullName>
    </recommendedName>
</protein>
<dbReference type="InterPro" id="IPR027842">
    <property type="entry name" value="HAM1-like_C"/>
</dbReference>
<dbReference type="InterPro" id="IPR045967">
    <property type="entry name" value="HAM1-like_N"/>
</dbReference>
<keyword evidence="5" id="KW-1185">Reference proteome</keyword>
<feature type="compositionally biased region" description="Basic and acidic residues" evidence="1">
    <location>
        <begin position="243"/>
        <end position="267"/>
    </location>
</feature>
<evidence type="ECO:0008006" key="6">
    <source>
        <dbReference type="Google" id="ProtNLM"/>
    </source>
</evidence>
<dbReference type="PANTHER" id="PTHR31138">
    <property type="entry name" value="CHROMOSOME 19, WHOLE GENOME SHOTGUN SEQUENCE"/>
    <property type="match status" value="1"/>
</dbReference>
<dbReference type="Pfam" id="PF14613">
    <property type="entry name" value="HAM1_C"/>
    <property type="match status" value="1"/>
</dbReference>
<dbReference type="Proteomes" id="UP000266188">
    <property type="component" value="Unassembled WGS sequence"/>
</dbReference>
<reference evidence="5" key="1">
    <citation type="submission" date="2017-02" db="EMBL/GenBank/DDBJ databases">
        <authorList>
            <person name="Tafer H."/>
            <person name="Lopandic K."/>
        </authorList>
    </citation>
    <scope>NUCLEOTIDE SEQUENCE [LARGE SCALE GENOMIC DNA]</scope>
    <source>
        <strain evidence="5">CBS 366.77</strain>
    </source>
</reference>
<sequence>MAPAVNRPMNPKERDQDIERKLQLFGIYHGFKAGKLPSNKQCDIAMNSALASRALSSPSDKLSDDGKVLVKDLRNVIEETKKMMLSKNDGQLIQEFIWSATNFTTPDAKKPEFGGNKEDAKNDAKQAGEDLKTLGTLLITNGEFRKILNDAQLIARDMASDASQGAANKLRPSEEQMSQVDQPAEDNVWHEKPDFEQLKSRAKSVTKKNKDTAEESTGEVTSSAKQESKKSKKAGAEAGAETAKAKAEEKAPEDVKSRTSEMAEKTKNYLSEKFPQERRDQGVARLKKMIVEVQGHPDYQRAIETLLNMIEKYAKQSKDVSEQGVGAAKDIRNSDSVRSMEYSLRTLIERFANGTSLDDVFGSLDNIYRDADEDPELRKWFSDMNSFIRKTLAQKGYVVSDDCTNEWNKLYDRGSYFMRDRYKSHAKRILDEIKFFGDQFNQDPQNKAFGDAMQKLFTDLGQTDGKPAFKKHLLKDLRDIILPAILEDVRYIPIPRLEVVDPMVDVVVENIVIESDNLMPNVMEFGSDNYFRWGRKKISNKRDNKIMISVSGIQADLRDISYYIKKKEGFPAITDRGVMDILLSGEGFGFKIAASTAQKEDKRHFFKLDKVVVNIDHMDIKLKKSKHKVLFNVFKPMLFSVVKPAIQKVVEKQISDAFVNGDEFLYDIHREAKRAEEATKNDPENKKSSYARHMDAFRAKMDAKKEAEKKKPKRDTKVQTAFSLHDSLFPDISLPGAVSTKATEYVDRAKQGERWESPVFSLGNAKESSDIPKPASITRKSHQINGGKLTEPTNGTNGTKADGVGKKKTGKTEQYSTRGFADEVTSAIDSDGSKRTPKIEPNTAFNPQAA</sequence>
<dbReference type="AlphaFoldDB" id="A0A3A2ZEP6"/>
<organism evidence="4 5">
    <name type="scientific">Aspergillus sclerotialis</name>
    <dbReference type="NCBI Taxonomy" id="2070753"/>
    <lineage>
        <taxon>Eukaryota</taxon>
        <taxon>Fungi</taxon>
        <taxon>Dikarya</taxon>
        <taxon>Ascomycota</taxon>
        <taxon>Pezizomycotina</taxon>
        <taxon>Eurotiomycetes</taxon>
        <taxon>Eurotiomycetidae</taxon>
        <taxon>Eurotiales</taxon>
        <taxon>Aspergillaceae</taxon>
        <taxon>Aspergillus</taxon>
        <taxon>Aspergillus subgen. Polypaecilum</taxon>
    </lineage>
</organism>
<accession>A0A3A2ZEP6</accession>
<feature type="region of interest" description="Disordered" evidence="1">
    <location>
        <begin position="164"/>
        <end position="276"/>
    </location>
</feature>
<name>A0A3A2ZEP6_9EURO</name>
<gene>
    <name evidence="4" type="ORF">PHISCL_06034</name>
</gene>
<feature type="compositionally biased region" description="Basic and acidic residues" evidence="1">
    <location>
        <begin position="187"/>
        <end position="199"/>
    </location>
</feature>
<proteinExistence type="predicted"/>